<protein>
    <submittedName>
        <fullName evidence="1">Uncharacterized protein</fullName>
    </submittedName>
</protein>
<reference evidence="1 2" key="1">
    <citation type="submission" date="2018-05" db="EMBL/GenBank/DDBJ databases">
        <title>Whole genome sequencing for identification of molecular markers to develop diagnostic detection tools for the regulated plant pathogen Lachnellula willkommii.</title>
        <authorList>
            <person name="Giroux E."/>
            <person name="Bilodeau G."/>
        </authorList>
    </citation>
    <scope>NUCLEOTIDE SEQUENCE [LARGE SCALE GENOMIC DNA]</scope>
    <source>
        <strain evidence="1 2">CBS 203.66</strain>
    </source>
</reference>
<dbReference type="OrthoDB" id="1262810at2759"/>
<dbReference type="PANTHER" id="PTHR32387">
    <property type="entry name" value="WU:FJ29H11"/>
    <property type="match status" value="1"/>
</dbReference>
<gene>
    <name evidence="1" type="ORF">LARI1_G006424</name>
</gene>
<keyword evidence="2" id="KW-1185">Reference proteome</keyword>
<evidence type="ECO:0000313" key="1">
    <source>
        <dbReference type="EMBL" id="TVY15155.1"/>
    </source>
</evidence>
<name>A0A8T9B5Z6_9HELO</name>
<dbReference type="Proteomes" id="UP000469559">
    <property type="component" value="Unassembled WGS sequence"/>
</dbReference>
<dbReference type="EMBL" id="QGMF01000550">
    <property type="protein sequence ID" value="TVY15155.1"/>
    <property type="molecule type" value="Genomic_DNA"/>
</dbReference>
<sequence length="704" mass="81981">MKLTLDGRTSYNALVSDFTAIPKTLLLFLSKLKEISFKVHFQATTITTTFGIEEEHRIKCITMQNEALDSPQHWRYLVSRAPLLALPNDPARPGINECEGVLAFPVDAGGSPRTRARRRPEHDIYAFLPVCTVGFNFLLEADILVQANREEVVVDSDWNKEILNRICRVFCNAMDDFSTTLSLRFRWMRFLPIRIAFYTNPLWSDLTSDILDTLRQHRILYPHDPSQQYEGGIRSLPDKLRILPENYLDDRSRTPLFADLPRRNTNQRYLSLHYEQPDVELLRAAFLLRDIGDVAMVYRIEQDLNSPNSTMKDPITDPHWHSRAADLITFLMNRDPDVVNMIKQRLCIVPLVDGRWVTASTPNLYFPAWSQPPIPQDLAVTVRPDAASNPSRRTMFRCLGVTEIRPQRVISLLWRFYSQPNPGPNFDMYTSKAHLAYLYCHHDQLRSNDTRFSLLWLYDNHERRVSCDNLQTIHMPLNDEYGPLELLRSVPDPRNPARFVPEYLACYLNSDYLDRFSPSTRRNGLTWAEWLQKGPGVRRNLRLKDHAGSLSPEFRHLLRYRPERIIKVLRTDWTTYRREISRSIAGEISLAEVLCLSSHSAVLCTTYFPLPSVMQKAEELGVAQIFPFVKIPDIAEDDTEFEDWRFLDRFGVKFEANMIFYMSVLLKHREQTLAPWNSDTRNGVLKTYEAIADHCNEIYRYMIE</sequence>
<dbReference type="InterPro" id="IPR052957">
    <property type="entry name" value="Auxin_embryo_med"/>
</dbReference>
<proteinExistence type="predicted"/>
<comment type="caution">
    <text evidence="1">The sequence shown here is derived from an EMBL/GenBank/DDBJ whole genome shotgun (WGS) entry which is preliminary data.</text>
</comment>
<evidence type="ECO:0000313" key="2">
    <source>
        <dbReference type="Proteomes" id="UP000469559"/>
    </source>
</evidence>
<dbReference type="AlphaFoldDB" id="A0A8T9B5Z6"/>
<accession>A0A8T9B5Z6</accession>
<organism evidence="1 2">
    <name type="scientific">Lachnellula arida</name>
    <dbReference type="NCBI Taxonomy" id="1316785"/>
    <lineage>
        <taxon>Eukaryota</taxon>
        <taxon>Fungi</taxon>
        <taxon>Dikarya</taxon>
        <taxon>Ascomycota</taxon>
        <taxon>Pezizomycotina</taxon>
        <taxon>Leotiomycetes</taxon>
        <taxon>Helotiales</taxon>
        <taxon>Lachnaceae</taxon>
        <taxon>Lachnellula</taxon>
    </lineage>
</organism>
<dbReference type="PANTHER" id="PTHR32387:SF0">
    <property type="entry name" value="PROTEIN NO VEIN"/>
    <property type="match status" value="1"/>
</dbReference>